<name>A0ABU8YVP3_9CYAN</name>
<dbReference type="EMBL" id="JBBLXS010000656">
    <property type="protein sequence ID" value="MEK0188542.1"/>
    <property type="molecule type" value="Genomic_DNA"/>
</dbReference>
<evidence type="ECO:0000313" key="1">
    <source>
        <dbReference type="EMBL" id="MEK0188542.1"/>
    </source>
</evidence>
<gene>
    <name evidence="1" type="ORF">WMG39_27395</name>
</gene>
<evidence type="ECO:0000313" key="2">
    <source>
        <dbReference type="Proteomes" id="UP001384579"/>
    </source>
</evidence>
<reference evidence="1 2" key="1">
    <citation type="journal article" date="2020" name="Harmful Algae">
        <title>Molecular and morphological characterization of a novel dihydroanatoxin-a producing Microcoleus species (cyanobacteria) from the Russian River, California, USA.</title>
        <authorList>
            <person name="Conklin K.Y."/>
            <person name="Stancheva R."/>
            <person name="Otten T.G."/>
            <person name="Fadness R."/>
            <person name="Boyer G.L."/>
            <person name="Read B."/>
            <person name="Zhang X."/>
            <person name="Sheath R.G."/>
        </authorList>
    </citation>
    <scope>NUCLEOTIDE SEQUENCE [LARGE SCALE GENOMIC DNA]</scope>
    <source>
        <strain evidence="1 2">PTRS2</strain>
    </source>
</reference>
<sequence length="129" mass="15065">MFNSPSLELIEKIVALGKELKKRYDDLRLDDRDLYNRRRRISAPPVPRIPPLSGRRTTVTSDPAWDGHIVQYDKVKGKLKELIKQFQDNDDCGDDDPWGYGMEDEYNQAVDYGQKEPPEQPDIRNRIFS</sequence>
<proteinExistence type="predicted"/>
<organism evidence="1 2">
    <name type="scientific">Microcoleus anatoxicus PTRS2</name>
    <dbReference type="NCBI Taxonomy" id="2705321"/>
    <lineage>
        <taxon>Bacteria</taxon>
        <taxon>Bacillati</taxon>
        <taxon>Cyanobacteriota</taxon>
        <taxon>Cyanophyceae</taxon>
        <taxon>Oscillatoriophycideae</taxon>
        <taxon>Oscillatoriales</taxon>
        <taxon>Microcoleaceae</taxon>
        <taxon>Microcoleus</taxon>
        <taxon>Microcoleus anatoxicus</taxon>
    </lineage>
</organism>
<dbReference type="Proteomes" id="UP001384579">
    <property type="component" value="Unassembled WGS sequence"/>
</dbReference>
<dbReference type="RefSeq" id="WP_340522688.1">
    <property type="nucleotide sequence ID" value="NZ_JBBLXS010000656.1"/>
</dbReference>
<protein>
    <submittedName>
        <fullName evidence="1">Uncharacterized protein</fullName>
    </submittedName>
</protein>
<keyword evidence="2" id="KW-1185">Reference proteome</keyword>
<accession>A0ABU8YVP3</accession>
<comment type="caution">
    <text evidence="1">The sequence shown here is derived from an EMBL/GenBank/DDBJ whole genome shotgun (WGS) entry which is preliminary data.</text>
</comment>